<dbReference type="PANTHER" id="PTHR34408:SF1">
    <property type="entry name" value="GLYCOSYL HYDROLASE FAMILY 19 DOMAIN-CONTAINING PROTEIN HI_1415"/>
    <property type="match status" value="1"/>
</dbReference>
<dbReference type="Proteomes" id="UP000001547">
    <property type="component" value="Segment"/>
</dbReference>
<dbReference type="InterPro" id="IPR023346">
    <property type="entry name" value="Lysozyme-like_dom_sf"/>
</dbReference>
<dbReference type="Gene3D" id="1.10.530.10">
    <property type="match status" value="1"/>
</dbReference>
<accession>D3JZ74</accession>
<reference evidence="2" key="1">
    <citation type="submission" date="2009-12" db="EMBL/GenBank/DDBJ databases">
        <authorList>
            <person name="Jacobs-Sera D."/>
            <person name="Zellars M."/>
            <person name="Wells M.E."/>
            <person name="Webb J.L."/>
            <person name="Ware V.C."/>
            <person name="Vazquez E."/>
            <person name="TamarapuParthasarathy P."/>
            <person name="Smith I.A."/>
            <person name="Simon S.E."/>
            <person name="Shaffer C.D."/>
            <person name="Rubin M.R."/>
            <person name="Rosenzweig R.F."/>
            <person name="Rinehart C.A."/>
            <person name="Qin H."/>
            <person name="Pillay I."/>
            <person name="Payne D.E.II."/>
            <person name="Padolina J.M."/>
            <person name="Novick P.A."/>
            <person name="Miller E.S."/>
            <person name="Mayer E.S."/>
            <person name="Marzillier J.Y."/>
            <person name="Mageeney C.M."/>
            <person name="MacGibeny M.A."/>
            <person name="Li W."/>
            <person name="Lee J.Y."/>
            <person name="Kinnersley M.A."/>
            <person name="King-Smith C."/>
            <person name="King R.A."/>
            <person name="Kenna M.A."/>
            <person name="Kearse M.G."/>
            <person name="Johnson B.K."/>
            <person name="Johnson A.A."/>
            <person name="Johnson C.M."/>
            <person name="Hughes L.E."/>
            <person name="Harrison M."/>
            <person name="Guild N.A."/>
            <person name="Gilbert J.L."/>
            <person name="Fillman C.L."/>
            <person name="Felton C.M."/>
            <person name="Dunbar D.A."/>
            <person name="Dennehy J.J."/>
            <person name="DeJong R.J."/>
            <person name="Carson S."/>
            <person name="Burnett S.H."/>
            <person name="Breakwell D.P."/>
            <person name="Berrios J.E."/>
            <person name="Benjamin R.C."/>
            <person name="Anderson J.J."/>
            <person name="Bradley K.W."/>
            <person name="Khaja R."/>
            <person name="Lee E."/>
            <person name="Barker L.P."/>
            <person name="Lewis M.F."/>
            <person name="Jordan T.C."/>
            <person name="Cresawn S.G."/>
            <person name="Grace M.A."/>
            <person name="Pope W.H."/>
            <person name="Ko C."/>
            <person name="Russell D.A."/>
            <person name="Peebles C.L."/>
            <person name="Lawrence J.L."/>
            <person name="Hendrix R.W."/>
            <person name="Hatfull G.F."/>
        </authorList>
    </citation>
    <scope>NUCLEOTIDE SEQUENCE [LARGE SCALE GENOMIC DNA]</scope>
</reference>
<dbReference type="OrthoDB" id="2438at10239"/>
<dbReference type="RefSeq" id="YP_009101265.1">
    <property type="nucleotide sequence ID" value="NC_025444.1"/>
</dbReference>
<protein>
    <submittedName>
        <fullName evidence="1">LysA</fullName>
    </submittedName>
</protein>
<dbReference type="SUPFAM" id="SSF53955">
    <property type="entry name" value="Lysozyme-like"/>
    <property type="match status" value="1"/>
</dbReference>
<proteinExistence type="predicted"/>
<organism evidence="1 2">
    <name type="scientific">Mycobacterium phage RedRock</name>
    <dbReference type="NCBI Taxonomy" id="711470"/>
    <lineage>
        <taxon>Viruses</taxon>
        <taxon>Duplodnaviria</taxon>
        <taxon>Heunggongvirae</taxon>
        <taxon>Uroviricota</taxon>
        <taxon>Caudoviricetes</taxon>
        <taxon>Fromanvirus</taxon>
        <taxon>Fromanvirus redrock</taxon>
    </lineage>
</organism>
<dbReference type="CAZy" id="GH19">
    <property type="family name" value="Glycoside Hydrolase Family 19"/>
</dbReference>
<dbReference type="GeneID" id="22110955"/>
<dbReference type="InterPro" id="IPR052354">
    <property type="entry name" value="Cell_Wall_Dynamics_Protein"/>
</dbReference>
<name>D3JZ74_9CAUD</name>
<sequence>MTFVVTRERAQWVHDMARARAGLPYSYGGAFTNDPKRSTDCSGLVLQTAAWYGGRTDWVGNRYGSTESFRLDHKIVYDLGFRRMPPGGLAALPFKPVMLVGLQHGGGGVNSHTACTLMTMDIPGGPVVQSARGVDWESHGNRNGRGVDLYDGARAWNDPLFHDFWYLDARLEDGVPANVDRAEILARATGLTYNRAAVLLPALTDGLKLADCTNPNRIAMYLAQIGHEADDFEATEEYASGDAYDTRTDLGNTPEVDGDGRLYKGRSWVMITGKDNYRDFSRWAHGKGLVPTADYFVVHPHELAELKWAGIGAAWYWTVERPDINALSDRRDLETVTRRINGGLTNIDDRRRRYNLALAVGDQLLELIGDDDELADPAVVKMIRELHGAMFNTVVSQSPYRFPKNPDGSEPRENLWQLHELIKNGDGMTHMQYVEASAKAGDLTELGRVVAAAKGQGAVRDRWLIERATRVIAEIERDNPDILRAYIAKNGAL</sequence>
<dbReference type="EMBL" id="GU339467">
    <property type="protein sequence ID" value="ADB93705.1"/>
    <property type="molecule type" value="Genomic_DNA"/>
</dbReference>
<evidence type="ECO:0000313" key="2">
    <source>
        <dbReference type="Proteomes" id="UP000001547"/>
    </source>
</evidence>
<evidence type="ECO:0000313" key="1">
    <source>
        <dbReference type="EMBL" id="ADB93705.1"/>
    </source>
</evidence>
<keyword evidence="2" id="KW-1185">Reference proteome</keyword>
<gene>
    <name evidence="1" type="primary">12</name>
    <name evidence="1" type="ORF">REDROCK_12</name>
</gene>
<dbReference type="PANTHER" id="PTHR34408">
    <property type="entry name" value="FAMILY PROTEIN, PUTATIVE-RELATED"/>
    <property type="match status" value="1"/>
</dbReference>
<dbReference type="KEGG" id="vg:22110955"/>